<evidence type="ECO:0000256" key="1">
    <source>
        <dbReference type="SAM" id="MobiDB-lite"/>
    </source>
</evidence>
<evidence type="ECO:0000313" key="3">
    <source>
        <dbReference type="EMBL" id="VYU61716.1"/>
    </source>
</evidence>
<sequence length="1220" mass="134169">MKNRILAAMALCCATSSTMPLWAAEYDDPTIVTVEPNLATDGTGGGKYYIYHVATRKFIAAGNASGTQLSVDSIGQEITMAYGEERPPLLVQEPKVPGKGWIFNMLNGPSNGNRFHEIYVTGTGSAYVDCGSDGHTLWQIKKQENGYYAIKIVDQDPDFGTVSGNEMTVNGVWGVNPGSTVVYPFADKDQGGFEKVETDWAFVTPEAYFVYQAKKALQAQLEFADENGYTDVANYVALYEKTDATAEELESAADELQQAVTDRLGAGASEEQPKFTDLLVNPSFDADNSGWIEDGGSPTLGHQKNDKYQDPDDESVVMDQFCEKWTKPGGTSAIHLYQKFGNMPSGRYRLSAVTLGYNQSNLNDIPRGLYLFADASKYDEKFRAEAHTVKFYGIKNGTPGGADVPTPRKVVLEFYSRGGDLTLGFMTENTNCNWFGIDNVKLEYMGSEGGLAAELARTVKSAEAYLQEQIGANAHFSASGKAKYEEVLAYAKEAAGNAGLTDDDWAAAIRMVNARKDSLAVDIATYKKLNDVVIPALENKLTDSPYSEVGLPSYEDYLDKLYRAYDDGSMAPAEIDGAEAYAEKLFKQDVADMMESGATDNVTGLLVNPSFAKSNDGWTKTGNGDFKNEGTEMTEVWNGRDWEVYQDMTGLPEGFYKITMQGFYSPSSPTTSVWHGAWGLEGDEVNKVKASVFGNEASALLHHIADFPRNDKMTEGGWEQVTGTADDNLNGKWLPTDKASSQAFFKENAENYLNTVSCYVGEDGKLRVGVKLAGVTINESWVTMDNFQVLYLGLDNQEGAVAALQAKINEARQVGADGSLIPLDVQELLQTSVLEAEEVIKGEISGQLFKETMASLSAAIEQGHTSIELLNKIDRQVTRYDQEYNDGVYDSYDQDDVDALLNIVYEVMDFIDGGSFESVGQIEQYIADMNNAYGKMKQSAIDFSAASKDEPLDVTELLENPSFQQEDEEGNVVFNYDGWEVEVSNNPDGAAANDSVFEFFNNLQADIHQGLYCMKQGYYRVKVYGFYRYGDLIGAAIAHRDGTEKLLTSLYVQTETEDFATPLASLFECVHDGLLSPDDALLPDSLFPGSERTYHCVADKRLGARAAMTWGYYEVDKPFYVKEGESVVVGVRKDDGLVNDWVCIDDFSLEYLGDGETNRPDDFVDNIDGVFVGGETATVVASAWYTINGVRVAEPKQRGIYIRRDKLSDGTVKAVKVMVR</sequence>
<accession>A0A6N3GBP6</accession>
<dbReference type="AlphaFoldDB" id="A0A6N3GBP6"/>
<protein>
    <submittedName>
        <fullName evidence="3">Uncharacterized protein</fullName>
    </submittedName>
</protein>
<feature type="region of interest" description="Disordered" evidence="1">
    <location>
        <begin position="290"/>
        <end position="312"/>
    </location>
</feature>
<keyword evidence="2" id="KW-0732">Signal</keyword>
<gene>
    <name evidence="3" type="ORF">PCLFYP37_03324</name>
</gene>
<dbReference type="RefSeq" id="WP_412443109.1">
    <property type="nucleotide sequence ID" value="NZ_CACRUT010000028.1"/>
</dbReference>
<name>A0A6N3GBP6_9BACT</name>
<proteinExistence type="predicted"/>
<organism evidence="3">
    <name type="scientific">Paraprevotella clara</name>
    <dbReference type="NCBI Taxonomy" id="454154"/>
    <lineage>
        <taxon>Bacteria</taxon>
        <taxon>Pseudomonadati</taxon>
        <taxon>Bacteroidota</taxon>
        <taxon>Bacteroidia</taxon>
        <taxon>Bacteroidales</taxon>
        <taxon>Prevotellaceae</taxon>
        <taxon>Paraprevotella</taxon>
    </lineage>
</organism>
<feature type="chain" id="PRO_5027091214" evidence="2">
    <location>
        <begin position="24"/>
        <end position="1220"/>
    </location>
</feature>
<evidence type="ECO:0000256" key="2">
    <source>
        <dbReference type="SAM" id="SignalP"/>
    </source>
</evidence>
<dbReference type="EMBL" id="CACRUT010000028">
    <property type="protein sequence ID" value="VYU61716.1"/>
    <property type="molecule type" value="Genomic_DNA"/>
</dbReference>
<reference evidence="3" key="1">
    <citation type="submission" date="2019-11" db="EMBL/GenBank/DDBJ databases">
        <authorList>
            <person name="Feng L."/>
        </authorList>
    </citation>
    <scope>NUCLEOTIDE SEQUENCE</scope>
    <source>
        <strain evidence="3">PclaraLFYP37</strain>
    </source>
</reference>
<feature type="signal peptide" evidence="2">
    <location>
        <begin position="1"/>
        <end position="23"/>
    </location>
</feature>